<dbReference type="OrthoDB" id="3680661at2759"/>
<name>A0A8E2JUF8_9PEZI</name>
<dbReference type="AlphaFoldDB" id="A0A8E2JUF8"/>
<evidence type="ECO:0000313" key="1">
    <source>
        <dbReference type="EMBL" id="OCL09888.1"/>
    </source>
</evidence>
<gene>
    <name evidence="1" type="ORF">AOQ84DRAFT_353805</name>
</gene>
<sequence>MSKTLSSLNPIKRDKTINPQASSPFLNLPAELRNQIYEYYFDNLTSSAHSLALLLSCRRIYNEAHTLAFATATFVTTTWVRYKLAAQSAALRPASVAAISSIAFASHLLESRGFCRDNQYLLANFMAGCITLFPALRRVTLFYPDQARSGPEWYAEANKTNLSAVVWAFVSGQVMAWPKAEPWSVVWPEEGDGPHTQCILERAHGQSPGACDVKVFYVDGEKMDESVVEAWWRLPVREIGAGLGFQVDGDATLAQKVKRSRRRWERKRMGYLILFSPVVVPMWMGKKVKQAWTRDFSGESPTVRAWRR</sequence>
<organism evidence="1 2">
    <name type="scientific">Glonium stellatum</name>
    <dbReference type="NCBI Taxonomy" id="574774"/>
    <lineage>
        <taxon>Eukaryota</taxon>
        <taxon>Fungi</taxon>
        <taxon>Dikarya</taxon>
        <taxon>Ascomycota</taxon>
        <taxon>Pezizomycotina</taxon>
        <taxon>Dothideomycetes</taxon>
        <taxon>Pleosporomycetidae</taxon>
        <taxon>Gloniales</taxon>
        <taxon>Gloniaceae</taxon>
        <taxon>Glonium</taxon>
    </lineage>
</organism>
<dbReference type="PANTHER" id="PTHR38790">
    <property type="entry name" value="2EXR DOMAIN-CONTAINING PROTEIN-RELATED"/>
    <property type="match status" value="1"/>
</dbReference>
<accession>A0A8E2JUF8</accession>
<dbReference type="EMBL" id="KV749345">
    <property type="protein sequence ID" value="OCL09888.1"/>
    <property type="molecule type" value="Genomic_DNA"/>
</dbReference>
<keyword evidence="2" id="KW-1185">Reference proteome</keyword>
<evidence type="ECO:0000313" key="2">
    <source>
        <dbReference type="Proteomes" id="UP000250140"/>
    </source>
</evidence>
<proteinExistence type="predicted"/>
<reference evidence="1 2" key="1">
    <citation type="journal article" date="2016" name="Nat. Commun.">
        <title>Ectomycorrhizal ecology is imprinted in the genome of the dominant symbiotic fungus Cenococcum geophilum.</title>
        <authorList>
            <consortium name="DOE Joint Genome Institute"/>
            <person name="Peter M."/>
            <person name="Kohler A."/>
            <person name="Ohm R.A."/>
            <person name="Kuo A."/>
            <person name="Krutzmann J."/>
            <person name="Morin E."/>
            <person name="Arend M."/>
            <person name="Barry K.W."/>
            <person name="Binder M."/>
            <person name="Choi C."/>
            <person name="Clum A."/>
            <person name="Copeland A."/>
            <person name="Grisel N."/>
            <person name="Haridas S."/>
            <person name="Kipfer T."/>
            <person name="LaButti K."/>
            <person name="Lindquist E."/>
            <person name="Lipzen A."/>
            <person name="Maire R."/>
            <person name="Meier B."/>
            <person name="Mihaltcheva S."/>
            <person name="Molinier V."/>
            <person name="Murat C."/>
            <person name="Poggeler S."/>
            <person name="Quandt C.A."/>
            <person name="Sperisen C."/>
            <person name="Tritt A."/>
            <person name="Tisserant E."/>
            <person name="Crous P.W."/>
            <person name="Henrissat B."/>
            <person name="Nehls U."/>
            <person name="Egli S."/>
            <person name="Spatafora J.W."/>
            <person name="Grigoriev I.V."/>
            <person name="Martin F.M."/>
        </authorList>
    </citation>
    <scope>NUCLEOTIDE SEQUENCE [LARGE SCALE GENOMIC DNA]</scope>
    <source>
        <strain evidence="1 2">CBS 207.34</strain>
    </source>
</reference>
<protein>
    <submittedName>
        <fullName evidence="1">Uncharacterized protein</fullName>
    </submittedName>
</protein>
<dbReference type="Proteomes" id="UP000250140">
    <property type="component" value="Unassembled WGS sequence"/>
</dbReference>